<evidence type="ECO:0000256" key="11">
    <source>
        <dbReference type="SAM" id="SignalP"/>
    </source>
</evidence>
<dbReference type="GO" id="GO:0046872">
    <property type="term" value="F:metal ion binding"/>
    <property type="evidence" value="ECO:0007669"/>
    <property type="project" value="UniProtKB-KW"/>
</dbReference>
<keyword evidence="5" id="KW-0349">Heme</keyword>
<evidence type="ECO:0000256" key="3">
    <source>
        <dbReference type="ARBA" id="ARBA00012313"/>
    </source>
</evidence>
<feature type="binding site" evidence="9">
    <location>
        <position position="44"/>
    </location>
    <ligand>
        <name>Ca(2+)</name>
        <dbReference type="ChEBI" id="CHEBI:29108"/>
        <label>1</label>
    </ligand>
</feature>
<comment type="cofactor">
    <cofactor evidence="2">
        <name>heme b</name>
        <dbReference type="ChEBI" id="CHEBI:60344"/>
    </cofactor>
</comment>
<sequence>MAFLLPFFLISSSSIDNASHNSSEPYSSRVYFVVLDDMAEMIGEKSASQNLISLCGFDVVDDVKAALEAACPSNLSCANIL</sequence>
<evidence type="ECO:0000256" key="5">
    <source>
        <dbReference type="ARBA" id="ARBA00022617"/>
    </source>
</evidence>
<evidence type="ECO:0000256" key="10">
    <source>
        <dbReference type="RuleBase" id="RU004241"/>
    </source>
</evidence>
<evidence type="ECO:0000259" key="12">
    <source>
        <dbReference type="PROSITE" id="PS50873"/>
    </source>
</evidence>
<comment type="caution">
    <text evidence="13">The sequence shown here is derived from an EMBL/GenBank/DDBJ whole genome shotgun (WGS) entry which is preliminary data.</text>
</comment>
<dbReference type="GO" id="GO:0006979">
    <property type="term" value="P:response to oxidative stress"/>
    <property type="evidence" value="ECO:0007669"/>
    <property type="project" value="InterPro"/>
</dbReference>
<dbReference type="InterPro" id="IPR010255">
    <property type="entry name" value="Haem_peroxidase_sf"/>
</dbReference>
<feature type="signal peptide" evidence="11">
    <location>
        <begin position="1"/>
        <end position="18"/>
    </location>
</feature>
<evidence type="ECO:0000256" key="6">
    <source>
        <dbReference type="ARBA" id="ARBA00022723"/>
    </source>
</evidence>
<dbReference type="Proteomes" id="UP000290289">
    <property type="component" value="Chromosome 4"/>
</dbReference>
<feature type="domain" description="Plant heme peroxidase family profile" evidence="12">
    <location>
        <begin position="33"/>
        <end position="81"/>
    </location>
</feature>
<keyword evidence="6 9" id="KW-0479">Metal-binding</keyword>
<keyword evidence="11" id="KW-0732">Signal</keyword>
<gene>
    <name evidence="13" type="ORF">DVH24_014898</name>
</gene>
<evidence type="ECO:0000256" key="4">
    <source>
        <dbReference type="ARBA" id="ARBA00022559"/>
    </source>
</evidence>
<dbReference type="STRING" id="3750.A0A498K060"/>
<evidence type="ECO:0000256" key="8">
    <source>
        <dbReference type="ARBA" id="ARBA00023004"/>
    </source>
</evidence>
<proteinExistence type="inferred from homology"/>
<keyword evidence="9" id="KW-0106">Calcium</keyword>
<dbReference type="InterPro" id="IPR000823">
    <property type="entry name" value="Peroxidase_pln"/>
</dbReference>
<dbReference type="PANTHER" id="PTHR31388:SF5">
    <property type="entry name" value="PEROXIDASE"/>
    <property type="match status" value="1"/>
</dbReference>
<dbReference type="InterPro" id="IPR002016">
    <property type="entry name" value="Haem_peroxidase"/>
</dbReference>
<evidence type="ECO:0000313" key="14">
    <source>
        <dbReference type="Proteomes" id="UP000290289"/>
    </source>
</evidence>
<evidence type="ECO:0000313" key="13">
    <source>
        <dbReference type="EMBL" id="RXI01549.1"/>
    </source>
</evidence>
<evidence type="ECO:0000256" key="2">
    <source>
        <dbReference type="ARBA" id="ARBA00001970"/>
    </source>
</evidence>
<dbReference type="Gene3D" id="1.10.520.10">
    <property type="match status" value="1"/>
</dbReference>
<keyword evidence="4" id="KW-0575">Peroxidase</keyword>
<keyword evidence="8" id="KW-0408">Iron</keyword>
<dbReference type="GO" id="GO:0140825">
    <property type="term" value="F:lactoperoxidase activity"/>
    <property type="evidence" value="ECO:0007669"/>
    <property type="project" value="UniProtKB-EC"/>
</dbReference>
<dbReference type="SUPFAM" id="SSF48113">
    <property type="entry name" value="Heme-dependent peroxidases"/>
    <property type="match status" value="1"/>
</dbReference>
<comment type="catalytic activity">
    <reaction evidence="1">
        <text>2 a phenolic donor + H2O2 = 2 a phenolic radical donor + 2 H2O</text>
        <dbReference type="Rhea" id="RHEA:56136"/>
        <dbReference type="ChEBI" id="CHEBI:15377"/>
        <dbReference type="ChEBI" id="CHEBI:16240"/>
        <dbReference type="ChEBI" id="CHEBI:139520"/>
        <dbReference type="ChEBI" id="CHEBI:139521"/>
        <dbReference type="EC" id="1.11.1.7"/>
    </reaction>
</comment>
<evidence type="ECO:0000256" key="7">
    <source>
        <dbReference type="ARBA" id="ARBA00023002"/>
    </source>
</evidence>
<dbReference type="EMBL" id="RDQH01000330">
    <property type="protein sequence ID" value="RXI01549.1"/>
    <property type="molecule type" value="Genomic_DNA"/>
</dbReference>
<accession>A0A498K060</accession>
<dbReference type="EC" id="1.11.1.7" evidence="3"/>
<dbReference type="AlphaFoldDB" id="A0A498K060"/>
<organism evidence="13 14">
    <name type="scientific">Malus domestica</name>
    <name type="common">Apple</name>
    <name type="synonym">Pyrus malus</name>
    <dbReference type="NCBI Taxonomy" id="3750"/>
    <lineage>
        <taxon>Eukaryota</taxon>
        <taxon>Viridiplantae</taxon>
        <taxon>Streptophyta</taxon>
        <taxon>Embryophyta</taxon>
        <taxon>Tracheophyta</taxon>
        <taxon>Spermatophyta</taxon>
        <taxon>Magnoliopsida</taxon>
        <taxon>eudicotyledons</taxon>
        <taxon>Gunneridae</taxon>
        <taxon>Pentapetalae</taxon>
        <taxon>rosids</taxon>
        <taxon>fabids</taxon>
        <taxon>Rosales</taxon>
        <taxon>Rosaceae</taxon>
        <taxon>Amygdaloideae</taxon>
        <taxon>Maleae</taxon>
        <taxon>Malus</taxon>
    </lineage>
</organism>
<feature type="chain" id="PRO_5019745609" description="peroxidase" evidence="11">
    <location>
        <begin position="19"/>
        <end position="81"/>
    </location>
</feature>
<comment type="cofactor">
    <cofactor evidence="9">
        <name>Ca(2+)</name>
        <dbReference type="ChEBI" id="CHEBI:29108"/>
    </cofactor>
    <text evidence="9">Binds 2 calcium ions per subunit.</text>
</comment>
<name>A0A498K060_MALDO</name>
<evidence type="ECO:0000256" key="9">
    <source>
        <dbReference type="PIRSR" id="PIRSR600823-3"/>
    </source>
</evidence>
<comment type="similarity">
    <text evidence="10">Belongs to the peroxidase family.</text>
</comment>
<dbReference type="PROSITE" id="PS50873">
    <property type="entry name" value="PEROXIDASE_4"/>
    <property type="match status" value="1"/>
</dbReference>
<evidence type="ECO:0000256" key="1">
    <source>
        <dbReference type="ARBA" id="ARBA00000189"/>
    </source>
</evidence>
<protein>
    <recommendedName>
        <fullName evidence="3">peroxidase</fullName>
        <ecNumber evidence="3">1.11.1.7</ecNumber>
    </recommendedName>
</protein>
<dbReference type="PANTHER" id="PTHR31388">
    <property type="entry name" value="PEROXIDASE 72-RELATED"/>
    <property type="match status" value="1"/>
</dbReference>
<reference evidence="13 14" key="1">
    <citation type="submission" date="2018-10" db="EMBL/GenBank/DDBJ databases">
        <title>A high-quality apple genome assembly.</title>
        <authorList>
            <person name="Hu J."/>
        </authorList>
    </citation>
    <scope>NUCLEOTIDE SEQUENCE [LARGE SCALE GENOMIC DNA]</scope>
    <source>
        <strain evidence="14">cv. HFTH1</strain>
        <tissue evidence="13">Young leaf</tissue>
    </source>
</reference>
<keyword evidence="14" id="KW-1185">Reference proteome</keyword>
<dbReference type="Pfam" id="PF00141">
    <property type="entry name" value="peroxidase"/>
    <property type="match status" value="1"/>
</dbReference>
<keyword evidence="7" id="KW-0560">Oxidoreductase</keyword>
<dbReference type="GO" id="GO:0020037">
    <property type="term" value="F:heme binding"/>
    <property type="evidence" value="ECO:0007669"/>
    <property type="project" value="InterPro"/>
</dbReference>